<dbReference type="Gene3D" id="2.120.10.30">
    <property type="entry name" value="TolB, C-terminal domain"/>
    <property type="match status" value="1"/>
</dbReference>
<dbReference type="RefSeq" id="WP_317206976.1">
    <property type="nucleotide sequence ID" value="NZ_JAJJWI010000027.1"/>
</dbReference>
<dbReference type="Pfam" id="PF00930">
    <property type="entry name" value="DPPIV_N"/>
    <property type="match status" value="1"/>
</dbReference>
<dbReference type="InterPro" id="IPR002469">
    <property type="entry name" value="Peptidase_S9B_N"/>
</dbReference>
<reference evidence="3" key="1">
    <citation type="journal article" date="2019" name="Int. J. Syst. Evol. Microbiol.">
        <title>The Global Catalogue of Microorganisms (GCM) 10K type strain sequencing project: providing services to taxonomists for standard genome sequencing and annotation.</title>
        <authorList>
            <consortium name="The Broad Institute Genomics Platform"/>
            <consortium name="The Broad Institute Genome Sequencing Center for Infectious Disease"/>
            <person name="Wu L."/>
            <person name="Ma J."/>
        </authorList>
    </citation>
    <scope>NUCLEOTIDE SEQUENCE [LARGE SCALE GENOMIC DNA]</scope>
    <source>
        <strain evidence="3">JCM 16545</strain>
    </source>
</reference>
<dbReference type="Proteomes" id="UP001597369">
    <property type="component" value="Unassembled WGS sequence"/>
</dbReference>
<dbReference type="SUPFAM" id="SSF82171">
    <property type="entry name" value="DPP6 N-terminal domain-like"/>
    <property type="match status" value="1"/>
</dbReference>
<name>A0ABW4X0T3_9BACT</name>
<protein>
    <submittedName>
        <fullName evidence="2">TolB family protein</fullName>
    </submittedName>
</protein>
<organism evidence="2 3">
    <name type="scientific">Pontibacter silvestris</name>
    <dbReference type="NCBI Taxonomy" id="2305183"/>
    <lineage>
        <taxon>Bacteria</taxon>
        <taxon>Pseudomonadati</taxon>
        <taxon>Bacteroidota</taxon>
        <taxon>Cytophagia</taxon>
        <taxon>Cytophagales</taxon>
        <taxon>Hymenobacteraceae</taxon>
        <taxon>Pontibacter</taxon>
    </lineage>
</organism>
<comment type="caution">
    <text evidence="2">The sequence shown here is derived from an EMBL/GenBank/DDBJ whole genome shotgun (WGS) entry which is preliminary data.</text>
</comment>
<evidence type="ECO:0000313" key="3">
    <source>
        <dbReference type="Proteomes" id="UP001597369"/>
    </source>
</evidence>
<proteinExistence type="predicted"/>
<evidence type="ECO:0000259" key="1">
    <source>
        <dbReference type="Pfam" id="PF00930"/>
    </source>
</evidence>
<keyword evidence="3" id="KW-1185">Reference proteome</keyword>
<evidence type="ECO:0000313" key="2">
    <source>
        <dbReference type="EMBL" id="MFD2067767.1"/>
    </source>
</evidence>
<dbReference type="EMBL" id="JBHUHV010000038">
    <property type="protein sequence ID" value="MFD2067767.1"/>
    <property type="molecule type" value="Genomic_DNA"/>
</dbReference>
<feature type="domain" description="Dipeptidylpeptidase IV N-terminal" evidence="1">
    <location>
        <begin position="18"/>
        <end position="104"/>
    </location>
</feature>
<accession>A0ABW4X0T3</accession>
<sequence>MAGSVPTTHGGTNLHWAANERIIFLSYQDGWPHLYAMPSTGGKPLLLTSGSFMAEHIRLSPDRKWVIFSANTGPDKLDVDRRHVVRVPVGKAAMEVLTPGSGMKWAPVYT</sequence>
<gene>
    <name evidence="2" type="ORF">ACFSKU_12800</name>
</gene>
<dbReference type="InterPro" id="IPR011042">
    <property type="entry name" value="6-blade_b-propeller_TolB-like"/>
</dbReference>